<evidence type="ECO:0000256" key="3">
    <source>
        <dbReference type="ARBA" id="ARBA00022723"/>
    </source>
</evidence>
<feature type="domain" description="TauD/TfdA-like" evidence="7">
    <location>
        <begin position="27"/>
        <end position="294"/>
    </location>
</feature>
<name>A0ABP9KLR8_9NOCA</name>
<dbReference type="SUPFAM" id="SSF51197">
    <property type="entry name" value="Clavaminate synthase-like"/>
    <property type="match status" value="1"/>
</dbReference>
<keyword evidence="9" id="KW-1185">Reference proteome</keyword>
<dbReference type="EMBL" id="BAABJM010000004">
    <property type="protein sequence ID" value="GAA5061346.1"/>
    <property type="molecule type" value="Genomic_DNA"/>
</dbReference>
<dbReference type="InterPro" id="IPR003819">
    <property type="entry name" value="TauD/TfdA-like"/>
</dbReference>
<dbReference type="PANTHER" id="PTHR43779">
    <property type="entry name" value="DIOXYGENASE RV0097-RELATED"/>
    <property type="match status" value="1"/>
</dbReference>
<keyword evidence="4 8" id="KW-0223">Dioxygenase</keyword>
<evidence type="ECO:0000313" key="9">
    <source>
        <dbReference type="Proteomes" id="UP001500603"/>
    </source>
</evidence>
<comment type="caution">
    <text evidence="8">The sequence shown here is derived from an EMBL/GenBank/DDBJ whole genome shotgun (WGS) entry which is preliminary data.</text>
</comment>
<dbReference type="Gene3D" id="3.60.130.10">
    <property type="entry name" value="Clavaminate synthase-like"/>
    <property type="match status" value="1"/>
</dbReference>
<organism evidence="8 9">
    <name type="scientific">Nocardia callitridis</name>
    <dbReference type="NCBI Taxonomy" id="648753"/>
    <lineage>
        <taxon>Bacteria</taxon>
        <taxon>Bacillati</taxon>
        <taxon>Actinomycetota</taxon>
        <taxon>Actinomycetes</taxon>
        <taxon>Mycobacteriales</taxon>
        <taxon>Nocardiaceae</taxon>
        <taxon>Nocardia</taxon>
    </lineage>
</organism>
<gene>
    <name evidence="8" type="ORF">GCM10023318_43790</name>
</gene>
<dbReference type="InterPro" id="IPR042098">
    <property type="entry name" value="TauD-like_sf"/>
</dbReference>
<dbReference type="PANTHER" id="PTHR43779:SF2">
    <property type="entry name" value="ALPHA-KETOGLUTARATE-DEPENDENT XANTHINE DIOXYGENASE XAN1"/>
    <property type="match status" value="1"/>
</dbReference>
<sequence length="302" mass="33227">MTMRHPWAPTPAEDRLERITTMSVLTINPLTDTVGAEVTGVDQESLATDTSLSTTLLAALEDNGVLVFRGLGLQPGPQVEFCRGLGEIDTSTDGQHPVSGIYPISLDAKKNASAAYLRATFDWHIDGCTPVNEDCPQRATVLSAVQVAETGGETEFASAYAAYDALDEDEKQRFGQLRVVHSLEASQRRVTPDPTPEQLARWRARRTHEHPLVWSHRSGRRSLVLGASADYVVGMDVDEGRALLTRLLDRATRPSNVYSHVWSVGDTVMWDNRGVLHRAAPYDPSSPREMLRTTVLGDEPIQ</sequence>
<reference evidence="9" key="1">
    <citation type="journal article" date="2019" name="Int. J. Syst. Evol. Microbiol.">
        <title>The Global Catalogue of Microorganisms (GCM) 10K type strain sequencing project: providing services to taxonomists for standard genome sequencing and annotation.</title>
        <authorList>
            <consortium name="The Broad Institute Genomics Platform"/>
            <consortium name="The Broad Institute Genome Sequencing Center for Infectious Disease"/>
            <person name="Wu L."/>
            <person name="Ma J."/>
        </authorList>
    </citation>
    <scope>NUCLEOTIDE SEQUENCE [LARGE SCALE GENOMIC DNA]</scope>
    <source>
        <strain evidence="9">JCM 18298</strain>
    </source>
</reference>
<evidence type="ECO:0000256" key="1">
    <source>
        <dbReference type="ARBA" id="ARBA00001954"/>
    </source>
</evidence>
<keyword evidence="3" id="KW-0479">Metal-binding</keyword>
<evidence type="ECO:0000256" key="5">
    <source>
        <dbReference type="ARBA" id="ARBA00023002"/>
    </source>
</evidence>
<proteinExistence type="inferred from homology"/>
<protein>
    <submittedName>
        <fullName evidence="8">TauD/TfdA family dioxygenase</fullName>
    </submittedName>
</protein>
<accession>A0ABP9KLR8</accession>
<comment type="cofactor">
    <cofactor evidence="1">
        <name>Fe(2+)</name>
        <dbReference type="ChEBI" id="CHEBI:29033"/>
    </cofactor>
</comment>
<keyword evidence="6" id="KW-0408">Iron</keyword>
<comment type="similarity">
    <text evidence="2">Belongs to the TfdA dioxygenase family.</text>
</comment>
<evidence type="ECO:0000259" key="7">
    <source>
        <dbReference type="Pfam" id="PF02668"/>
    </source>
</evidence>
<dbReference type="GO" id="GO:0051213">
    <property type="term" value="F:dioxygenase activity"/>
    <property type="evidence" value="ECO:0007669"/>
    <property type="project" value="UniProtKB-KW"/>
</dbReference>
<evidence type="ECO:0000256" key="4">
    <source>
        <dbReference type="ARBA" id="ARBA00022964"/>
    </source>
</evidence>
<dbReference type="Proteomes" id="UP001500603">
    <property type="component" value="Unassembled WGS sequence"/>
</dbReference>
<evidence type="ECO:0000313" key="8">
    <source>
        <dbReference type="EMBL" id="GAA5061346.1"/>
    </source>
</evidence>
<evidence type="ECO:0000256" key="2">
    <source>
        <dbReference type="ARBA" id="ARBA00005896"/>
    </source>
</evidence>
<keyword evidence="5" id="KW-0560">Oxidoreductase</keyword>
<evidence type="ECO:0000256" key="6">
    <source>
        <dbReference type="ARBA" id="ARBA00023004"/>
    </source>
</evidence>
<dbReference type="Pfam" id="PF02668">
    <property type="entry name" value="TauD"/>
    <property type="match status" value="1"/>
</dbReference>
<dbReference type="InterPro" id="IPR051178">
    <property type="entry name" value="TfdA_dioxygenase"/>
</dbReference>